<evidence type="ECO:0000259" key="3">
    <source>
        <dbReference type="Pfam" id="PF03979"/>
    </source>
</evidence>
<feature type="region of interest" description="Disordered" evidence="1">
    <location>
        <begin position="1"/>
        <end position="24"/>
    </location>
</feature>
<sequence length="110" mass="12089">MGKPKKDTPNSELVSKGKQRGYLTYDEVNESLPSDVVTSEAIEDFMRTFTDLGIYVMDTAREGARMAAKKAGTGKKGSGKGDDDEGFQPSEDPVRMYLKEMGSISLLTRE</sequence>
<feature type="domain" description="RNA polymerase sigma-70 region 1.2" evidence="2">
    <location>
        <begin position="92"/>
        <end position="110"/>
    </location>
</feature>
<feature type="domain" description="RNA polymerase sigma factor 70 region 1.1" evidence="3">
    <location>
        <begin position="11"/>
        <end position="69"/>
    </location>
</feature>
<dbReference type="GO" id="GO:0006352">
    <property type="term" value="P:DNA-templated transcription initiation"/>
    <property type="evidence" value="ECO:0007669"/>
    <property type="project" value="InterPro"/>
</dbReference>
<evidence type="ECO:0000256" key="1">
    <source>
        <dbReference type="SAM" id="MobiDB-lite"/>
    </source>
</evidence>
<dbReference type="AlphaFoldDB" id="A0A3B1BXJ9"/>
<evidence type="ECO:0000313" key="4">
    <source>
        <dbReference type="EMBL" id="VAX22659.1"/>
    </source>
</evidence>
<feature type="non-terminal residue" evidence="4">
    <location>
        <position position="110"/>
    </location>
</feature>
<reference evidence="4" key="1">
    <citation type="submission" date="2018-06" db="EMBL/GenBank/DDBJ databases">
        <authorList>
            <person name="Zhirakovskaya E."/>
        </authorList>
    </citation>
    <scope>NUCLEOTIDE SEQUENCE</scope>
</reference>
<protein>
    <submittedName>
        <fullName evidence="4">RNA polymerase sigma factor RpoD</fullName>
    </submittedName>
</protein>
<organism evidence="4">
    <name type="scientific">hydrothermal vent metagenome</name>
    <dbReference type="NCBI Taxonomy" id="652676"/>
    <lineage>
        <taxon>unclassified sequences</taxon>
        <taxon>metagenomes</taxon>
        <taxon>ecological metagenomes</taxon>
    </lineage>
</organism>
<dbReference type="Pfam" id="PF00140">
    <property type="entry name" value="Sigma70_r1_2"/>
    <property type="match status" value="1"/>
</dbReference>
<name>A0A3B1BXJ9_9ZZZZ</name>
<dbReference type="Gene3D" id="1.10.601.10">
    <property type="entry name" value="RNA Polymerase Primary Sigma Factor"/>
    <property type="match status" value="1"/>
</dbReference>
<dbReference type="GO" id="GO:0003677">
    <property type="term" value="F:DNA binding"/>
    <property type="evidence" value="ECO:0007669"/>
    <property type="project" value="InterPro"/>
</dbReference>
<dbReference type="InterPro" id="IPR042189">
    <property type="entry name" value="RNA_pol_sigma_70_r1_1_sf"/>
</dbReference>
<proteinExistence type="predicted"/>
<gene>
    <name evidence="4" type="ORF">MNBD_NITROSPINAE03-20</name>
</gene>
<accession>A0A3B1BXJ9</accession>
<evidence type="ECO:0000259" key="2">
    <source>
        <dbReference type="Pfam" id="PF00140"/>
    </source>
</evidence>
<dbReference type="InterPro" id="IPR007127">
    <property type="entry name" value="RNA_pol_sigma_70_r1_1"/>
</dbReference>
<dbReference type="Gene3D" id="1.10.220.120">
    <property type="entry name" value="Sigma-70 factor, region 1.1"/>
    <property type="match status" value="1"/>
</dbReference>
<feature type="region of interest" description="Disordered" evidence="1">
    <location>
        <begin position="67"/>
        <end position="95"/>
    </location>
</feature>
<dbReference type="InterPro" id="IPR009042">
    <property type="entry name" value="RNA_pol_sigma70_r1_2"/>
</dbReference>
<dbReference type="GO" id="GO:0016987">
    <property type="term" value="F:sigma factor activity"/>
    <property type="evidence" value="ECO:0007669"/>
    <property type="project" value="InterPro"/>
</dbReference>
<dbReference type="EMBL" id="UOGB01000247">
    <property type="protein sequence ID" value="VAX22659.1"/>
    <property type="molecule type" value="Genomic_DNA"/>
</dbReference>
<dbReference type="Pfam" id="PF03979">
    <property type="entry name" value="Sigma70_r1_1"/>
    <property type="match status" value="1"/>
</dbReference>